<feature type="binding site" evidence="8">
    <location>
        <position position="258"/>
    </location>
    <ligand>
        <name>Zn(2+)</name>
        <dbReference type="ChEBI" id="CHEBI:29105"/>
    </ligand>
</feature>
<evidence type="ECO:0000259" key="10">
    <source>
        <dbReference type="Pfam" id="PF01761"/>
    </source>
</evidence>
<feature type="domain" description="3-dehydroquinate synthase C-terminal" evidence="11">
    <location>
        <begin position="173"/>
        <end position="319"/>
    </location>
</feature>
<keyword evidence="13" id="KW-1185">Reference proteome</keyword>
<dbReference type="GO" id="GO:0003856">
    <property type="term" value="F:3-dehydroquinate synthase activity"/>
    <property type="evidence" value="ECO:0007669"/>
    <property type="project" value="UniProtKB-EC"/>
</dbReference>
<feature type="domain" description="3-dehydroquinate synthase N-terminal" evidence="10">
    <location>
        <begin position="59"/>
        <end position="170"/>
    </location>
</feature>
<feature type="binding site" evidence="8">
    <location>
        <position position="176"/>
    </location>
    <ligand>
        <name>Zn(2+)</name>
        <dbReference type="ChEBI" id="CHEBI:29105"/>
    </ligand>
</feature>
<comment type="catalytic activity">
    <reaction evidence="8">
        <text>7-phospho-2-dehydro-3-deoxy-D-arabino-heptonate = 3-dehydroquinate + phosphate</text>
        <dbReference type="Rhea" id="RHEA:21968"/>
        <dbReference type="ChEBI" id="CHEBI:32364"/>
        <dbReference type="ChEBI" id="CHEBI:43474"/>
        <dbReference type="ChEBI" id="CHEBI:58394"/>
        <dbReference type="EC" id="4.2.3.4"/>
    </reaction>
</comment>
<feature type="binding site" evidence="8">
    <location>
        <begin position="121"/>
        <end position="122"/>
    </location>
    <ligand>
        <name>NAD(+)</name>
        <dbReference type="ChEBI" id="CHEBI:57540"/>
    </ligand>
</feature>
<dbReference type="EMBL" id="JADKNH010000004">
    <property type="protein sequence ID" value="MBF4693034.1"/>
    <property type="molecule type" value="Genomic_DNA"/>
</dbReference>
<keyword evidence="2 8" id="KW-0479">Metal-binding</keyword>
<evidence type="ECO:0000256" key="9">
    <source>
        <dbReference type="NCBIfam" id="TIGR01357"/>
    </source>
</evidence>
<dbReference type="InterPro" id="IPR056179">
    <property type="entry name" value="DHQS_C"/>
</dbReference>
<dbReference type="Gene3D" id="3.40.50.1970">
    <property type="match status" value="1"/>
</dbReference>
<dbReference type="CDD" id="cd08195">
    <property type="entry name" value="DHQS"/>
    <property type="match status" value="1"/>
</dbReference>
<evidence type="ECO:0000256" key="8">
    <source>
        <dbReference type="HAMAP-Rule" id="MF_00110"/>
    </source>
</evidence>
<keyword evidence="8" id="KW-0057">Aromatic amino acid biosynthesis</keyword>
<evidence type="ECO:0000256" key="3">
    <source>
        <dbReference type="ARBA" id="ARBA00022741"/>
    </source>
</evidence>
<dbReference type="InterPro" id="IPR030960">
    <property type="entry name" value="DHQS/DOIS_N"/>
</dbReference>
<dbReference type="InterPro" id="IPR030963">
    <property type="entry name" value="DHQ_synth_fam"/>
</dbReference>
<comment type="subcellular location">
    <subcellularLocation>
        <location evidence="8">Cytoplasm</location>
    </subcellularLocation>
</comment>
<feature type="binding site" evidence="8">
    <location>
        <position position="143"/>
    </location>
    <ligand>
        <name>NAD(+)</name>
        <dbReference type="ChEBI" id="CHEBI:57540"/>
    </ligand>
</feature>
<feature type="binding site" evidence="8">
    <location>
        <position position="134"/>
    </location>
    <ligand>
        <name>NAD(+)</name>
        <dbReference type="ChEBI" id="CHEBI:57540"/>
    </ligand>
</feature>
<dbReference type="EC" id="4.2.3.4" evidence="8 9"/>
<protein>
    <recommendedName>
        <fullName evidence="8 9">3-dehydroquinate synthase</fullName>
        <shortName evidence="8">DHQS</shortName>
        <ecNumber evidence="8 9">4.2.3.4</ecNumber>
    </recommendedName>
</protein>
<gene>
    <name evidence="8 12" type="primary">aroB</name>
    <name evidence="12" type="ORF">ISU02_07875</name>
</gene>
<comment type="caution">
    <text evidence="12">The sequence shown here is derived from an EMBL/GenBank/DDBJ whole genome shotgun (WGS) entry which is preliminary data.</text>
</comment>
<keyword evidence="5 8" id="KW-0520">NAD</keyword>
<dbReference type="PANTHER" id="PTHR43622:SF1">
    <property type="entry name" value="3-DEHYDROQUINATE SYNTHASE"/>
    <property type="match status" value="1"/>
</dbReference>
<dbReference type="Gene3D" id="1.20.1090.10">
    <property type="entry name" value="Dehydroquinate synthase-like - alpha domain"/>
    <property type="match status" value="1"/>
</dbReference>
<comment type="cofactor">
    <cofactor evidence="8">
        <name>Co(2+)</name>
        <dbReference type="ChEBI" id="CHEBI:48828"/>
    </cofactor>
    <cofactor evidence="8">
        <name>Zn(2+)</name>
        <dbReference type="ChEBI" id="CHEBI:29105"/>
    </cofactor>
    <text evidence="8">Binds 1 divalent metal cation per subunit. Can use either Co(2+) or Zn(2+).</text>
</comment>
<comment type="caution">
    <text evidence="8">Lacks conserved residue(s) required for the propagation of feature annotation.</text>
</comment>
<keyword evidence="7 8" id="KW-0170">Cobalt</keyword>
<evidence type="ECO:0000256" key="2">
    <source>
        <dbReference type="ARBA" id="ARBA00022723"/>
    </source>
</evidence>
<proteinExistence type="inferred from homology"/>
<evidence type="ECO:0000256" key="6">
    <source>
        <dbReference type="ARBA" id="ARBA00023239"/>
    </source>
</evidence>
<dbReference type="SUPFAM" id="SSF56796">
    <property type="entry name" value="Dehydroquinate synthase-like"/>
    <property type="match status" value="1"/>
</dbReference>
<feature type="binding site" evidence="8">
    <location>
        <position position="241"/>
    </location>
    <ligand>
        <name>Zn(2+)</name>
        <dbReference type="ChEBI" id="CHEBI:29105"/>
    </ligand>
</feature>
<evidence type="ECO:0000259" key="11">
    <source>
        <dbReference type="Pfam" id="PF24621"/>
    </source>
</evidence>
<evidence type="ECO:0000256" key="7">
    <source>
        <dbReference type="ARBA" id="ARBA00023285"/>
    </source>
</evidence>
<dbReference type="NCBIfam" id="TIGR01357">
    <property type="entry name" value="aroB"/>
    <property type="match status" value="1"/>
</dbReference>
<keyword evidence="8" id="KW-0963">Cytoplasm</keyword>
<dbReference type="Pfam" id="PF24621">
    <property type="entry name" value="DHQS_C"/>
    <property type="match status" value="1"/>
</dbReference>
<comment type="cofactor">
    <cofactor evidence="1 8">
        <name>NAD(+)</name>
        <dbReference type="ChEBI" id="CHEBI:57540"/>
    </cofactor>
</comment>
<dbReference type="RefSeq" id="WP_194701267.1">
    <property type="nucleotide sequence ID" value="NZ_JADKNH010000004.1"/>
</dbReference>
<dbReference type="InterPro" id="IPR016037">
    <property type="entry name" value="DHQ_synth_AroB"/>
</dbReference>
<reference evidence="12 13" key="1">
    <citation type="submission" date="2020-11" db="EMBL/GenBank/DDBJ databases">
        <title>Fusibacter basophilias sp. nov.</title>
        <authorList>
            <person name="Qiu D."/>
        </authorList>
    </citation>
    <scope>NUCLEOTIDE SEQUENCE [LARGE SCALE GENOMIC DNA]</scope>
    <source>
        <strain evidence="12 13">Q10-2</strain>
    </source>
</reference>
<organism evidence="12 13">
    <name type="scientific">Fusibacter ferrireducens</name>
    <dbReference type="NCBI Taxonomy" id="2785058"/>
    <lineage>
        <taxon>Bacteria</taxon>
        <taxon>Bacillati</taxon>
        <taxon>Bacillota</taxon>
        <taxon>Clostridia</taxon>
        <taxon>Eubacteriales</taxon>
        <taxon>Eubacteriales Family XII. Incertae Sedis</taxon>
        <taxon>Fusibacter</taxon>
    </lineage>
</organism>
<evidence type="ECO:0000313" key="13">
    <source>
        <dbReference type="Proteomes" id="UP000614200"/>
    </source>
</evidence>
<name>A0ABR9ZTY6_9FIRM</name>
<feature type="binding site" evidence="8">
    <location>
        <begin position="161"/>
        <end position="164"/>
    </location>
    <ligand>
        <name>NAD(+)</name>
        <dbReference type="ChEBI" id="CHEBI:57540"/>
    </ligand>
</feature>
<dbReference type="PANTHER" id="PTHR43622">
    <property type="entry name" value="3-DEHYDROQUINATE SYNTHASE"/>
    <property type="match status" value="1"/>
</dbReference>
<sequence length="353" mass="40124">MARSITVTTPQTEYDITIDAGWIDTQKLNEIIQNRKYLIVTDETVYSHYEELLNPFECVVLPVGEGTKSLKYFEKVIDMLQDKQFNRSSVLIAFGGGVIGDLTGYVAASYMRGIHFVQIPTTMLAMVDSSVGGKVAINHTSAKNLIGAFYQPEAVYIDIHFLKTLPKKILSDGMAEVIKYGLGFDDHLFDKLETLNLDQLNDSEHEKTVLDIVETCCRIKAQIVHEDERDVAMRQLLNLGHTIGHAIEQFYQYKKYTHGQAIAIGMVVKSKIALLEKRIDQQTCERIENLFEQYHLPLELDDPKMFSTILEAIHLDKKSTGSQIKWICVDAIGKCRIEGTQYEEIVRKIKNIE</sequence>
<dbReference type="InterPro" id="IPR050071">
    <property type="entry name" value="Dehydroquinate_synthase"/>
</dbReference>
<dbReference type="PIRSF" id="PIRSF001455">
    <property type="entry name" value="DHQ_synth"/>
    <property type="match status" value="1"/>
</dbReference>
<keyword evidence="8" id="KW-0028">Amino-acid biosynthesis</keyword>
<dbReference type="HAMAP" id="MF_00110">
    <property type="entry name" value="DHQ_synthase"/>
    <property type="match status" value="1"/>
</dbReference>
<evidence type="ECO:0000313" key="12">
    <source>
        <dbReference type="EMBL" id="MBF4693034.1"/>
    </source>
</evidence>
<keyword evidence="6 8" id="KW-0456">Lyase</keyword>
<evidence type="ECO:0000256" key="4">
    <source>
        <dbReference type="ARBA" id="ARBA00022833"/>
    </source>
</evidence>
<comment type="similarity">
    <text evidence="8">Belongs to the sugar phosphate cyclases superfamily. Dehydroquinate synthase family.</text>
</comment>
<accession>A0ABR9ZTY6</accession>
<comment type="function">
    <text evidence="8">Catalyzes the conversion of 3-deoxy-D-arabino-heptulosonate 7-phosphate (DAHP) to dehydroquinate (DHQ).</text>
</comment>
<evidence type="ECO:0000256" key="5">
    <source>
        <dbReference type="ARBA" id="ARBA00023027"/>
    </source>
</evidence>
<evidence type="ECO:0000256" key="1">
    <source>
        <dbReference type="ARBA" id="ARBA00001911"/>
    </source>
</evidence>
<keyword evidence="4 8" id="KW-0862">Zinc</keyword>
<dbReference type="Pfam" id="PF01761">
    <property type="entry name" value="DHQ_synthase"/>
    <property type="match status" value="1"/>
</dbReference>
<comment type="pathway">
    <text evidence="8">Metabolic intermediate biosynthesis; chorismate biosynthesis; chorismate from D-erythrose 4-phosphate and phosphoenolpyruvate: step 2/7.</text>
</comment>
<feature type="binding site" evidence="8">
    <location>
        <begin position="97"/>
        <end position="101"/>
    </location>
    <ligand>
        <name>NAD(+)</name>
        <dbReference type="ChEBI" id="CHEBI:57540"/>
    </ligand>
</feature>
<keyword evidence="3 8" id="KW-0547">Nucleotide-binding</keyword>
<dbReference type="Proteomes" id="UP000614200">
    <property type="component" value="Unassembled WGS sequence"/>
</dbReference>